<protein>
    <submittedName>
        <fullName evidence="1">Uncharacterized protein</fullName>
    </submittedName>
</protein>
<comment type="caution">
    <text evidence="1">The sequence shown here is derived from an EMBL/GenBank/DDBJ whole genome shotgun (WGS) entry which is preliminary data.</text>
</comment>
<proteinExistence type="predicted"/>
<evidence type="ECO:0000313" key="2">
    <source>
        <dbReference type="Proteomes" id="UP000717634"/>
    </source>
</evidence>
<keyword evidence="2" id="KW-1185">Reference proteome</keyword>
<sequence length="33" mass="3786">MIIEYNTTNFISFVILLKLVSRVAGDLLFFGHL</sequence>
<evidence type="ECO:0000313" key="1">
    <source>
        <dbReference type="EMBL" id="NKI87796.1"/>
    </source>
</evidence>
<organism evidence="1 2">
    <name type="scientific">Hymenobacter artigasi</name>
    <dbReference type="NCBI Taxonomy" id="2719616"/>
    <lineage>
        <taxon>Bacteria</taxon>
        <taxon>Pseudomonadati</taxon>
        <taxon>Bacteroidota</taxon>
        <taxon>Cytophagia</taxon>
        <taxon>Cytophagales</taxon>
        <taxon>Hymenobacteraceae</taxon>
        <taxon>Hymenobacter</taxon>
    </lineage>
</organism>
<dbReference type="Proteomes" id="UP000717634">
    <property type="component" value="Unassembled WGS sequence"/>
</dbReference>
<accession>A0ABX1HC23</accession>
<reference evidence="1 2" key="1">
    <citation type="submission" date="2020-03" db="EMBL/GenBank/DDBJ databases">
        <title>Genomic Encyclopedia of Type Strains, Phase IV (KMG-V): Genome sequencing to study the core and pangenomes of soil and plant-associated prokaryotes.</title>
        <authorList>
            <person name="Whitman W."/>
        </authorList>
    </citation>
    <scope>NUCLEOTIDE SEQUENCE [LARGE SCALE GENOMIC DNA]</scope>
    <source>
        <strain evidence="1 2">1B</strain>
    </source>
</reference>
<gene>
    <name evidence="1" type="ORF">HBN54_000375</name>
</gene>
<name>A0ABX1HC23_9BACT</name>
<dbReference type="EMBL" id="JAAVTK010000001">
    <property type="protein sequence ID" value="NKI87796.1"/>
    <property type="molecule type" value="Genomic_DNA"/>
</dbReference>